<evidence type="ECO:0000259" key="11">
    <source>
        <dbReference type="PROSITE" id="PS50883"/>
    </source>
</evidence>
<evidence type="ECO:0000256" key="4">
    <source>
        <dbReference type="ARBA" id="ARBA00022636"/>
    </source>
</evidence>
<name>A0A317Q0L6_9ENTR</name>
<keyword evidence="6" id="KW-0378">Hydrolase</keyword>
<comment type="subcellular location">
    <subcellularLocation>
        <location evidence="1">Cell membrane</location>
        <topology evidence="1">Multi-pass membrane protein</topology>
    </subcellularLocation>
</comment>
<keyword evidence="3" id="KW-1003">Cell membrane</keyword>
<keyword evidence="13" id="KW-1185">Reference proteome</keyword>
<keyword evidence="7 10" id="KW-1133">Transmembrane helix</keyword>
<dbReference type="NCBIfam" id="NF007839">
    <property type="entry name" value="PRK10551.1"/>
    <property type="match status" value="1"/>
</dbReference>
<dbReference type="InterPro" id="IPR024744">
    <property type="entry name" value="CSS-motif_dom"/>
</dbReference>
<evidence type="ECO:0000256" key="10">
    <source>
        <dbReference type="SAM" id="Phobius"/>
    </source>
</evidence>
<proteinExistence type="predicted"/>
<organism evidence="12 13">
    <name type="scientific">Mangrovibacter plantisponsor</name>
    <dbReference type="NCBI Taxonomy" id="451513"/>
    <lineage>
        <taxon>Bacteria</taxon>
        <taxon>Pseudomonadati</taxon>
        <taxon>Pseudomonadota</taxon>
        <taxon>Gammaproteobacteria</taxon>
        <taxon>Enterobacterales</taxon>
        <taxon>Enterobacteriaceae</taxon>
        <taxon>Mangrovibacter</taxon>
    </lineage>
</organism>
<evidence type="ECO:0000256" key="7">
    <source>
        <dbReference type="ARBA" id="ARBA00022989"/>
    </source>
</evidence>
<comment type="caution">
    <text evidence="12">The sequence shown here is derived from an EMBL/GenBank/DDBJ whole genome shotgun (WGS) entry which is preliminary data.</text>
</comment>
<feature type="transmembrane region" description="Helical" evidence="10">
    <location>
        <begin position="20"/>
        <end position="39"/>
    </location>
</feature>
<comment type="catalytic activity">
    <reaction evidence="9">
        <text>3',3'-c-di-GMP + H2O = 5'-phosphoguanylyl(3'-&gt;5')guanosine + H(+)</text>
        <dbReference type="Rhea" id="RHEA:24902"/>
        <dbReference type="ChEBI" id="CHEBI:15377"/>
        <dbReference type="ChEBI" id="CHEBI:15378"/>
        <dbReference type="ChEBI" id="CHEBI:58754"/>
        <dbReference type="ChEBI" id="CHEBI:58805"/>
        <dbReference type="EC" id="3.1.4.52"/>
    </reaction>
</comment>
<dbReference type="AlphaFoldDB" id="A0A317Q0L6"/>
<dbReference type="GO" id="GO:0071111">
    <property type="term" value="F:cyclic-guanylate-specific phosphodiesterase activity"/>
    <property type="evidence" value="ECO:0007669"/>
    <property type="project" value="UniProtKB-EC"/>
</dbReference>
<feature type="domain" description="EAL" evidence="11">
    <location>
        <begin position="265"/>
        <end position="518"/>
    </location>
</feature>
<keyword evidence="4" id="KW-0973">c-di-GMP</keyword>
<dbReference type="InterPro" id="IPR035919">
    <property type="entry name" value="EAL_sf"/>
</dbReference>
<dbReference type="SUPFAM" id="SSF141868">
    <property type="entry name" value="EAL domain-like"/>
    <property type="match status" value="1"/>
</dbReference>
<dbReference type="InterPro" id="IPR001633">
    <property type="entry name" value="EAL_dom"/>
</dbReference>
<dbReference type="Proteomes" id="UP000246744">
    <property type="component" value="Unassembled WGS sequence"/>
</dbReference>
<evidence type="ECO:0000256" key="6">
    <source>
        <dbReference type="ARBA" id="ARBA00022801"/>
    </source>
</evidence>
<evidence type="ECO:0000256" key="1">
    <source>
        <dbReference type="ARBA" id="ARBA00004651"/>
    </source>
</evidence>
<dbReference type="Pfam" id="PF12792">
    <property type="entry name" value="CSS-motif"/>
    <property type="match status" value="1"/>
</dbReference>
<evidence type="ECO:0000256" key="2">
    <source>
        <dbReference type="ARBA" id="ARBA00012282"/>
    </source>
</evidence>
<evidence type="ECO:0000256" key="5">
    <source>
        <dbReference type="ARBA" id="ARBA00022692"/>
    </source>
</evidence>
<dbReference type="PANTHER" id="PTHR33121:SF73">
    <property type="entry name" value="CYCLIC DI-GMP PHOSPHODIESTERASE PDEN-RELATED"/>
    <property type="match status" value="1"/>
</dbReference>
<sequence>MVSPSNKLHFFPEQGKNLATSLLLGLVVALCISALVLAITHLQRMKRLETLADNFSQYMYSYAVDLQDSSYKLLPLAQQPCERVIPELTSSAAFKLHVRAALLVKNSTAECSSATGKMSYPLAKLVPDINISKRRDLAILAETPLMPGKPALAFWLADPHHAGDGIITTINLNIPPYLLFSAQKEGVSGIALAVRQEAIGIYTGQVTPVAQLGKPRLERSLPDFPIKLLIFAPRWQPQLIQFSLLVGLAAGIVSALLCFYYLTVRMSSGREILAGIKRHQFSVVYQPVMDTQHQDIKGVEALMRWHHPAAGPIPPDVFIQYAEAQGLIVPLTRHLFSLIVKDLPVLQQCLPAGSKLGINLAPSHLKAASFQSDITQFVNQLPGNYFRLLLEMTERAMLEGDDVLESFNWLHEQGFDIAVDDFGTGHSALIYLQRFPFDYLKIDKGFISAIGQETVTSPVLDAVLNLAQRLKMETVAEGVETADQAAWLARRGVTYMQGYYLGRPMSAQQLNEWYCKLPTNSGG</sequence>
<feature type="transmembrane region" description="Helical" evidence="10">
    <location>
        <begin position="239"/>
        <end position="262"/>
    </location>
</feature>
<gene>
    <name evidence="12" type="ORF">DES37_105302</name>
</gene>
<protein>
    <recommendedName>
        <fullName evidence="2">cyclic-guanylate-specific phosphodiesterase</fullName>
        <ecNumber evidence="2">3.1.4.52</ecNumber>
    </recommendedName>
</protein>
<dbReference type="Pfam" id="PF00563">
    <property type="entry name" value="EAL"/>
    <property type="match status" value="1"/>
</dbReference>
<keyword evidence="5 10" id="KW-0812">Transmembrane</keyword>
<keyword evidence="8 10" id="KW-0472">Membrane</keyword>
<accession>A0A317Q0L6</accession>
<dbReference type="CDD" id="cd01948">
    <property type="entry name" value="EAL"/>
    <property type="match status" value="1"/>
</dbReference>
<dbReference type="SMART" id="SM00052">
    <property type="entry name" value="EAL"/>
    <property type="match status" value="1"/>
</dbReference>
<dbReference type="Gene3D" id="3.20.20.450">
    <property type="entry name" value="EAL domain"/>
    <property type="match status" value="1"/>
</dbReference>
<evidence type="ECO:0000256" key="3">
    <source>
        <dbReference type="ARBA" id="ARBA00022475"/>
    </source>
</evidence>
<dbReference type="EC" id="3.1.4.52" evidence="2"/>
<dbReference type="InterPro" id="IPR050706">
    <property type="entry name" value="Cyclic-di-GMP_PDE-like"/>
</dbReference>
<evidence type="ECO:0000256" key="9">
    <source>
        <dbReference type="ARBA" id="ARBA00034290"/>
    </source>
</evidence>
<dbReference type="PANTHER" id="PTHR33121">
    <property type="entry name" value="CYCLIC DI-GMP PHOSPHODIESTERASE PDEF"/>
    <property type="match status" value="1"/>
</dbReference>
<reference evidence="12 13" key="1">
    <citation type="submission" date="2018-05" db="EMBL/GenBank/DDBJ databases">
        <title>Genomic Encyclopedia of Type Strains, Phase IV (KMG-IV): sequencing the most valuable type-strain genomes for metagenomic binning, comparative biology and taxonomic classification.</title>
        <authorList>
            <person name="Goeker M."/>
        </authorList>
    </citation>
    <scope>NUCLEOTIDE SEQUENCE [LARGE SCALE GENOMIC DNA]</scope>
    <source>
        <strain evidence="12 13">DSM 19579</strain>
    </source>
</reference>
<evidence type="ECO:0000256" key="8">
    <source>
        <dbReference type="ARBA" id="ARBA00023136"/>
    </source>
</evidence>
<dbReference type="PROSITE" id="PS50883">
    <property type="entry name" value="EAL"/>
    <property type="match status" value="1"/>
</dbReference>
<evidence type="ECO:0000313" key="12">
    <source>
        <dbReference type="EMBL" id="PWW09645.1"/>
    </source>
</evidence>
<dbReference type="EMBL" id="QGTS01000005">
    <property type="protein sequence ID" value="PWW09645.1"/>
    <property type="molecule type" value="Genomic_DNA"/>
</dbReference>
<evidence type="ECO:0000313" key="13">
    <source>
        <dbReference type="Proteomes" id="UP000246744"/>
    </source>
</evidence>
<dbReference type="GO" id="GO:0005886">
    <property type="term" value="C:plasma membrane"/>
    <property type="evidence" value="ECO:0007669"/>
    <property type="project" value="UniProtKB-SubCell"/>
</dbReference>